<dbReference type="SUPFAM" id="SSF53098">
    <property type="entry name" value="Ribonuclease H-like"/>
    <property type="match status" value="1"/>
</dbReference>
<dbReference type="GO" id="GO:0005634">
    <property type="term" value="C:nucleus"/>
    <property type="evidence" value="ECO:0007669"/>
    <property type="project" value="UniProtKB-SubCell"/>
</dbReference>
<organism evidence="6 7">
    <name type="scientific">Diversispora eburnea</name>
    <dbReference type="NCBI Taxonomy" id="1213867"/>
    <lineage>
        <taxon>Eukaryota</taxon>
        <taxon>Fungi</taxon>
        <taxon>Fungi incertae sedis</taxon>
        <taxon>Mucoromycota</taxon>
        <taxon>Glomeromycotina</taxon>
        <taxon>Glomeromycetes</taxon>
        <taxon>Diversisporales</taxon>
        <taxon>Diversisporaceae</taxon>
        <taxon>Diversispora</taxon>
    </lineage>
</organism>
<sequence length="262" mass="30266">SNRVKYGYLGVDAIWITSDFKIKDVMLEIKYAPSPHTAKIIAELLYQYITSWNFKRHVIAIVSNNGTNIKSAFPILIQKERLEDVQSKLNYKDILQCIQDVSTRGTYVTLSTIISIIKKLIFDLTCESPLNNINYFDENTIFETKPFTNELLIEIEDEIISNISKRKVSIKNPLDTTGILKKVKNNIYFALIYYWNFSNDIKLMASLLDPCFKTLDFVESEDEKMRIIQKLHNKLDLNNLSPVESSSSTIPLTNNTEFLLFI</sequence>
<evidence type="ECO:0000256" key="4">
    <source>
        <dbReference type="ARBA" id="ARBA00022833"/>
    </source>
</evidence>
<dbReference type="InterPro" id="IPR052035">
    <property type="entry name" value="ZnF_BED_domain_contain"/>
</dbReference>
<keyword evidence="2" id="KW-0479">Metal-binding</keyword>
<evidence type="ECO:0000313" key="6">
    <source>
        <dbReference type="EMBL" id="CAG8513982.1"/>
    </source>
</evidence>
<dbReference type="AlphaFoldDB" id="A0A9N9A1U3"/>
<evidence type="ECO:0000256" key="2">
    <source>
        <dbReference type="ARBA" id="ARBA00022723"/>
    </source>
</evidence>
<evidence type="ECO:0000256" key="5">
    <source>
        <dbReference type="ARBA" id="ARBA00023242"/>
    </source>
</evidence>
<comment type="caution">
    <text evidence="6">The sequence shown here is derived from an EMBL/GenBank/DDBJ whole genome shotgun (WGS) entry which is preliminary data.</text>
</comment>
<protein>
    <submittedName>
        <fullName evidence="6">9083_t:CDS:1</fullName>
    </submittedName>
</protein>
<feature type="non-terminal residue" evidence="6">
    <location>
        <position position="262"/>
    </location>
</feature>
<dbReference type="EMBL" id="CAJVPK010000466">
    <property type="protein sequence ID" value="CAG8513982.1"/>
    <property type="molecule type" value="Genomic_DNA"/>
</dbReference>
<proteinExistence type="predicted"/>
<keyword evidence="3" id="KW-0863">Zinc-finger</keyword>
<comment type="subcellular location">
    <subcellularLocation>
        <location evidence="1">Nucleus</location>
    </subcellularLocation>
</comment>
<keyword evidence="7" id="KW-1185">Reference proteome</keyword>
<keyword evidence="5" id="KW-0539">Nucleus</keyword>
<reference evidence="6" key="1">
    <citation type="submission" date="2021-06" db="EMBL/GenBank/DDBJ databases">
        <authorList>
            <person name="Kallberg Y."/>
            <person name="Tangrot J."/>
            <person name="Rosling A."/>
        </authorList>
    </citation>
    <scope>NUCLEOTIDE SEQUENCE</scope>
    <source>
        <strain evidence="6">AZ414A</strain>
    </source>
</reference>
<evidence type="ECO:0000256" key="3">
    <source>
        <dbReference type="ARBA" id="ARBA00022771"/>
    </source>
</evidence>
<dbReference type="PANTHER" id="PTHR46481">
    <property type="entry name" value="ZINC FINGER BED DOMAIN-CONTAINING PROTEIN 4"/>
    <property type="match status" value="1"/>
</dbReference>
<dbReference type="OrthoDB" id="2446314at2759"/>
<gene>
    <name evidence="6" type="ORF">DEBURN_LOCUS5322</name>
</gene>
<dbReference type="InterPro" id="IPR012337">
    <property type="entry name" value="RNaseH-like_sf"/>
</dbReference>
<accession>A0A9N9A1U3</accession>
<dbReference type="GO" id="GO:0008270">
    <property type="term" value="F:zinc ion binding"/>
    <property type="evidence" value="ECO:0007669"/>
    <property type="project" value="UniProtKB-KW"/>
</dbReference>
<dbReference type="Proteomes" id="UP000789706">
    <property type="component" value="Unassembled WGS sequence"/>
</dbReference>
<name>A0A9N9A1U3_9GLOM</name>
<keyword evidence="4" id="KW-0862">Zinc</keyword>
<evidence type="ECO:0000313" key="7">
    <source>
        <dbReference type="Proteomes" id="UP000789706"/>
    </source>
</evidence>
<dbReference type="PANTHER" id="PTHR46481:SF10">
    <property type="entry name" value="ZINC FINGER BED DOMAIN-CONTAINING PROTEIN 39"/>
    <property type="match status" value="1"/>
</dbReference>
<evidence type="ECO:0000256" key="1">
    <source>
        <dbReference type="ARBA" id="ARBA00004123"/>
    </source>
</evidence>